<evidence type="ECO:0000313" key="3">
    <source>
        <dbReference type="Proteomes" id="UP001521150"/>
    </source>
</evidence>
<reference evidence="2 3" key="1">
    <citation type="submission" date="2021-12" db="EMBL/GenBank/DDBJ databases">
        <title>Genome sequence of Kibdelosporangium philippinense ATCC 49844.</title>
        <authorList>
            <person name="Fedorov E.A."/>
            <person name="Omeragic M."/>
            <person name="Shalygina K.F."/>
            <person name="Maclea K.S."/>
        </authorList>
    </citation>
    <scope>NUCLEOTIDE SEQUENCE [LARGE SCALE GENOMIC DNA]</scope>
    <source>
        <strain evidence="2 3">ATCC 49844</strain>
    </source>
</reference>
<keyword evidence="1" id="KW-0732">Signal</keyword>
<feature type="signal peptide" evidence="1">
    <location>
        <begin position="1"/>
        <end position="25"/>
    </location>
</feature>
<accession>A0ABS8ZF67</accession>
<dbReference type="RefSeq" id="WP_233727454.1">
    <property type="nucleotide sequence ID" value="NZ_JAJVCN010000002.1"/>
</dbReference>
<keyword evidence="3" id="KW-1185">Reference proteome</keyword>
<dbReference type="PROSITE" id="PS51257">
    <property type="entry name" value="PROKAR_LIPOPROTEIN"/>
    <property type="match status" value="1"/>
</dbReference>
<name>A0ABS8ZF67_9PSEU</name>
<dbReference type="Proteomes" id="UP001521150">
    <property type="component" value="Unassembled WGS sequence"/>
</dbReference>
<sequence length="70" mass="7260">MIRTVMAAVVAAGALALVPSGTAAACCKPPKFLVGVYPTLAECQAHQTPVGECKRLGDGRWGLYEMADPV</sequence>
<organism evidence="2 3">
    <name type="scientific">Kibdelosporangium philippinense</name>
    <dbReference type="NCBI Taxonomy" id="211113"/>
    <lineage>
        <taxon>Bacteria</taxon>
        <taxon>Bacillati</taxon>
        <taxon>Actinomycetota</taxon>
        <taxon>Actinomycetes</taxon>
        <taxon>Pseudonocardiales</taxon>
        <taxon>Pseudonocardiaceae</taxon>
        <taxon>Kibdelosporangium</taxon>
    </lineage>
</organism>
<gene>
    <name evidence="2" type="ORF">LWC34_24335</name>
</gene>
<feature type="chain" id="PRO_5045955392" evidence="1">
    <location>
        <begin position="26"/>
        <end position="70"/>
    </location>
</feature>
<dbReference type="EMBL" id="JAJVCN010000002">
    <property type="protein sequence ID" value="MCE7005934.1"/>
    <property type="molecule type" value="Genomic_DNA"/>
</dbReference>
<proteinExistence type="predicted"/>
<evidence type="ECO:0000313" key="2">
    <source>
        <dbReference type="EMBL" id="MCE7005934.1"/>
    </source>
</evidence>
<comment type="caution">
    <text evidence="2">The sequence shown here is derived from an EMBL/GenBank/DDBJ whole genome shotgun (WGS) entry which is preliminary data.</text>
</comment>
<protein>
    <submittedName>
        <fullName evidence="2">Uncharacterized protein</fullName>
    </submittedName>
</protein>
<evidence type="ECO:0000256" key="1">
    <source>
        <dbReference type="SAM" id="SignalP"/>
    </source>
</evidence>